<dbReference type="Pfam" id="PF04993">
    <property type="entry name" value="TfoX_N"/>
    <property type="match status" value="1"/>
</dbReference>
<proteinExistence type="predicted"/>
<evidence type="ECO:0000259" key="1">
    <source>
        <dbReference type="Pfam" id="PF04993"/>
    </source>
</evidence>
<protein>
    <submittedName>
        <fullName evidence="2">TfoX-like protein</fullName>
    </submittedName>
</protein>
<sequence length="108" mass="11876">MGVSDAEIAYAKDLFSDLPGDITTRRMMGGLCLYHDGRIFAILHPDHGLMIKGAGAFQDHLEAKGCTRWVHKRADGGTSAMPYWTIPDDAREDPSEASALAREALRFL</sequence>
<feature type="domain" description="TfoX N-terminal" evidence="1">
    <location>
        <begin position="13"/>
        <end position="107"/>
    </location>
</feature>
<evidence type="ECO:0000313" key="2">
    <source>
        <dbReference type="EMBL" id="PWG18144.1"/>
    </source>
</evidence>
<dbReference type="SUPFAM" id="SSF159894">
    <property type="entry name" value="YgaC/TfoX-N like"/>
    <property type="match status" value="1"/>
</dbReference>
<keyword evidence="3" id="KW-1185">Reference proteome</keyword>
<organism evidence="2 3">
    <name type="scientific">Salibaculum griseiflavum</name>
    <dbReference type="NCBI Taxonomy" id="1914409"/>
    <lineage>
        <taxon>Bacteria</taxon>
        <taxon>Pseudomonadati</taxon>
        <taxon>Pseudomonadota</taxon>
        <taxon>Alphaproteobacteria</taxon>
        <taxon>Rhodobacterales</taxon>
        <taxon>Roseobacteraceae</taxon>
        <taxon>Salibaculum</taxon>
    </lineage>
</organism>
<dbReference type="Proteomes" id="UP000245293">
    <property type="component" value="Unassembled WGS sequence"/>
</dbReference>
<dbReference type="EMBL" id="QETF01000002">
    <property type="protein sequence ID" value="PWG18144.1"/>
    <property type="molecule type" value="Genomic_DNA"/>
</dbReference>
<dbReference type="OrthoDB" id="1524907at2"/>
<gene>
    <name evidence="2" type="ORF">DFK10_02505</name>
</gene>
<dbReference type="AlphaFoldDB" id="A0A2V1P8I9"/>
<name>A0A2V1P8I9_9RHOB</name>
<comment type="caution">
    <text evidence="2">The sequence shown here is derived from an EMBL/GenBank/DDBJ whole genome shotgun (WGS) entry which is preliminary data.</text>
</comment>
<dbReference type="InterPro" id="IPR007076">
    <property type="entry name" value="TfoX_N"/>
</dbReference>
<accession>A0A2V1P8I9</accession>
<evidence type="ECO:0000313" key="3">
    <source>
        <dbReference type="Proteomes" id="UP000245293"/>
    </source>
</evidence>
<dbReference type="Gene3D" id="3.30.1460.30">
    <property type="entry name" value="YgaC/TfoX-N like chaperone"/>
    <property type="match status" value="1"/>
</dbReference>
<reference evidence="3" key="1">
    <citation type="submission" date="2018-05" db="EMBL/GenBank/DDBJ databases">
        <authorList>
            <person name="Du Z."/>
            <person name="Wang X."/>
        </authorList>
    </citation>
    <scope>NUCLEOTIDE SEQUENCE [LARGE SCALE GENOMIC DNA]</scope>
    <source>
        <strain evidence="3">WDS4C29</strain>
    </source>
</reference>
<dbReference type="RefSeq" id="WP_109386242.1">
    <property type="nucleotide sequence ID" value="NZ_QETF01000002.1"/>
</dbReference>